<name>A0A1W2DNT0_9FIRM</name>
<evidence type="ECO:0000313" key="2">
    <source>
        <dbReference type="Proteomes" id="UP000192738"/>
    </source>
</evidence>
<reference evidence="1 2" key="1">
    <citation type="submission" date="2017-04" db="EMBL/GenBank/DDBJ databases">
        <authorList>
            <person name="Afonso C.L."/>
            <person name="Miller P.J."/>
            <person name="Scott M.A."/>
            <person name="Spackman E."/>
            <person name="Goraichik I."/>
            <person name="Dimitrov K.M."/>
            <person name="Suarez D.L."/>
            <person name="Swayne D.E."/>
        </authorList>
    </citation>
    <scope>NUCLEOTIDE SEQUENCE [LARGE SCALE GENOMIC DNA]</scope>
    <source>
        <strain evidence="1 2">DSM 5090</strain>
    </source>
</reference>
<dbReference type="Proteomes" id="UP000192738">
    <property type="component" value="Unassembled WGS sequence"/>
</dbReference>
<dbReference type="EMBL" id="FWXI01000017">
    <property type="protein sequence ID" value="SMC99141.1"/>
    <property type="molecule type" value="Genomic_DNA"/>
</dbReference>
<dbReference type="STRING" id="112901.SAMN04488500_11722"/>
<gene>
    <name evidence="1" type="ORF">SAMN04488500_11722</name>
</gene>
<protein>
    <submittedName>
        <fullName evidence="1">Uncharacterized protein</fullName>
    </submittedName>
</protein>
<evidence type="ECO:0000313" key="1">
    <source>
        <dbReference type="EMBL" id="SMC99141.1"/>
    </source>
</evidence>
<keyword evidence="2" id="KW-1185">Reference proteome</keyword>
<organism evidence="1 2">
    <name type="scientific">Sporomusa malonica</name>
    <dbReference type="NCBI Taxonomy" id="112901"/>
    <lineage>
        <taxon>Bacteria</taxon>
        <taxon>Bacillati</taxon>
        <taxon>Bacillota</taxon>
        <taxon>Negativicutes</taxon>
        <taxon>Selenomonadales</taxon>
        <taxon>Sporomusaceae</taxon>
        <taxon>Sporomusa</taxon>
    </lineage>
</organism>
<sequence>MKNEFGQVIPIVAWRKAGSYIASSSRADSEQTVKALVYHEDDDYIVTFGQPPYLWRRHSSLEEVEQTYFYYDWSVPLVDDNKVNGPILIGKL</sequence>
<proteinExistence type="predicted"/>
<accession>A0A1W2DNT0</accession>
<dbReference type="AlphaFoldDB" id="A0A1W2DNT0"/>
<dbReference type="RefSeq" id="WP_084577193.1">
    <property type="nucleotide sequence ID" value="NZ_CP155572.1"/>
</dbReference>